<keyword evidence="1" id="KW-0732">Signal</keyword>
<feature type="signal peptide" evidence="1">
    <location>
        <begin position="1"/>
        <end position="19"/>
    </location>
</feature>
<feature type="chain" id="PRO_5034126058" description="Secreted protein" evidence="1">
    <location>
        <begin position="20"/>
        <end position="89"/>
    </location>
</feature>
<protein>
    <recommendedName>
        <fullName evidence="4">Secreted protein</fullName>
    </recommendedName>
</protein>
<evidence type="ECO:0000256" key="1">
    <source>
        <dbReference type="SAM" id="SignalP"/>
    </source>
</evidence>
<comment type="caution">
    <text evidence="2">The sequence shown here is derived from an EMBL/GenBank/DDBJ whole genome shotgun (WGS) entry which is preliminary data.</text>
</comment>
<evidence type="ECO:0000313" key="3">
    <source>
        <dbReference type="Proteomes" id="UP000521943"/>
    </source>
</evidence>
<dbReference type="Proteomes" id="UP000521943">
    <property type="component" value="Unassembled WGS sequence"/>
</dbReference>
<organism evidence="2 3">
    <name type="scientific">Ephemerocybe angulata</name>
    <dbReference type="NCBI Taxonomy" id="980116"/>
    <lineage>
        <taxon>Eukaryota</taxon>
        <taxon>Fungi</taxon>
        <taxon>Dikarya</taxon>
        <taxon>Basidiomycota</taxon>
        <taxon>Agaricomycotina</taxon>
        <taxon>Agaricomycetes</taxon>
        <taxon>Agaricomycetidae</taxon>
        <taxon>Agaricales</taxon>
        <taxon>Agaricineae</taxon>
        <taxon>Psathyrellaceae</taxon>
        <taxon>Ephemerocybe</taxon>
    </lineage>
</organism>
<proteinExistence type="predicted"/>
<accession>A0A8H6IFT8</accession>
<sequence length="89" mass="9954">MPRLSLVLTLATSCPYSLPILVSLTPEWYNKGNVSEETREGLCNEPAVHDAQWVGAYLAGRTPTAAQDELKHRLKVAHRLRRSNSHLFA</sequence>
<evidence type="ECO:0008006" key="4">
    <source>
        <dbReference type="Google" id="ProtNLM"/>
    </source>
</evidence>
<gene>
    <name evidence="2" type="ORF">DFP72DRAFT_478487</name>
</gene>
<name>A0A8H6IFT8_9AGAR</name>
<reference evidence="2 3" key="1">
    <citation type="submission" date="2020-07" db="EMBL/GenBank/DDBJ databases">
        <title>Comparative genomics of pyrophilous fungi reveals a link between fire events and developmental genes.</title>
        <authorList>
            <consortium name="DOE Joint Genome Institute"/>
            <person name="Steindorff A.S."/>
            <person name="Carver A."/>
            <person name="Calhoun S."/>
            <person name="Stillman K."/>
            <person name="Liu H."/>
            <person name="Lipzen A."/>
            <person name="Pangilinan J."/>
            <person name="Labutti K."/>
            <person name="Bruns T.D."/>
            <person name="Grigoriev I.V."/>
        </authorList>
    </citation>
    <scope>NUCLEOTIDE SEQUENCE [LARGE SCALE GENOMIC DNA]</scope>
    <source>
        <strain evidence="2 3">CBS 144469</strain>
    </source>
</reference>
<evidence type="ECO:0000313" key="2">
    <source>
        <dbReference type="EMBL" id="KAF6763567.1"/>
    </source>
</evidence>
<keyword evidence="3" id="KW-1185">Reference proteome</keyword>
<dbReference type="EMBL" id="JACGCI010000005">
    <property type="protein sequence ID" value="KAF6763567.1"/>
    <property type="molecule type" value="Genomic_DNA"/>
</dbReference>
<dbReference type="AlphaFoldDB" id="A0A8H6IFT8"/>